<gene>
    <name evidence="1" type="ORF">H8S08_05955</name>
</gene>
<sequence>MKALYSNIMRLILTIGLSERDLFVDKVSKIISEKMDADPQRSEHIAESLLRMAESLKDELLLRQLFAQTRDAEPPAADNRELIEKMDRLNRTLEELNRTLNNKTL</sequence>
<dbReference type="RefSeq" id="WP_055203261.1">
    <property type="nucleotide sequence ID" value="NZ_JACOOK010000003.1"/>
</dbReference>
<protein>
    <submittedName>
        <fullName evidence="1">Uncharacterized protein</fullName>
    </submittedName>
</protein>
<name>A0ABR7CLN1_9BACT</name>
<accession>A0ABR7CLN1</accession>
<reference evidence="1 2" key="1">
    <citation type="submission" date="2020-08" db="EMBL/GenBank/DDBJ databases">
        <title>Genome public.</title>
        <authorList>
            <person name="Liu C."/>
            <person name="Sun Q."/>
        </authorList>
    </citation>
    <scope>NUCLEOTIDE SEQUENCE [LARGE SCALE GENOMIC DNA]</scope>
    <source>
        <strain evidence="1 2">New-7</strain>
    </source>
</reference>
<dbReference type="EMBL" id="JACOOK010000003">
    <property type="protein sequence ID" value="MBC5616562.1"/>
    <property type="molecule type" value="Genomic_DNA"/>
</dbReference>
<comment type="caution">
    <text evidence="1">The sequence shown here is derived from an EMBL/GenBank/DDBJ whole genome shotgun (WGS) entry which is preliminary data.</text>
</comment>
<proteinExistence type="predicted"/>
<keyword evidence="2" id="KW-1185">Reference proteome</keyword>
<organism evidence="1 2">
    <name type="scientific">Alistipes hominis</name>
    <dbReference type="NCBI Taxonomy" id="2763015"/>
    <lineage>
        <taxon>Bacteria</taxon>
        <taxon>Pseudomonadati</taxon>
        <taxon>Bacteroidota</taxon>
        <taxon>Bacteroidia</taxon>
        <taxon>Bacteroidales</taxon>
        <taxon>Rikenellaceae</taxon>
        <taxon>Alistipes</taxon>
    </lineage>
</organism>
<evidence type="ECO:0000313" key="2">
    <source>
        <dbReference type="Proteomes" id="UP000636891"/>
    </source>
</evidence>
<dbReference type="Proteomes" id="UP000636891">
    <property type="component" value="Unassembled WGS sequence"/>
</dbReference>
<evidence type="ECO:0000313" key="1">
    <source>
        <dbReference type="EMBL" id="MBC5616562.1"/>
    </source>
</evidence>